<reference evidence="9" key="1">
    <citation type="journal article" date="2021" name="Sci. Rep.">
        <title>Diploid genomic architecture of Nitzschia inconspicua, an elite biomass production diatom.</title>
        <authorList>
            <person name="Oliver A."/>
            <person name="Podell S."/>
            <person name="Pinowska A."/>
            <person name="Traller J.C."/>
            <person name="Smith S.R."/>
            <person name="McClure R."/>
            <person name="Beliaev A."/>
            <person name="Bohutskyi P."/>
            <person name="Hill E.A."/>
            <person name="Rabines A."/>
            <person name="Zheng H."/>
            <person name="Allen L.Z."/>
            <person name="Kuo A."/>
            <person name="Grigoriev I.V."/>
            <person name="Allen A.E."/>
            <person name="Hazlebeck D."/>
            <person name="Allen E.E."/>
        </authorList>
    </citation>
    <scope>NUCLEOTIDE SEQUENCE</scope>
    <source>
        <strain evidence="9">Hildebrandi</strain>
    </source>
</reference>
<gene>
    <name evidence="9" type="ORF">IV203_016116</name>
</gene>
<dbReference type="Pfam" id="PF02833">
    <property type="entry name" value="DHHA2"/>
    <property type="match status" value="1"/>
</dbReference>
<dbReference type="EMBL" id="JAGRRH010000020">
    <property type="protein sequence ID" value="KAG7347411.1"/>
    <property type="molecule type" value="Genomic_DNA"/>
</dbReference>
<evidence type="ECO:0000259" key="8">
    <source>
        <dbReference type="SMART" id="SM01131"/>
    </source>
</evidence>
<dbReference type="PANTHER" id="PTHR47788">
    <property type="entry name" value="POLYA POLYMERASE"/>
    <property type="match status" value="1"/>
</dbReference>
<evidence type="ECO:0000256" key="5">
    <source>
        <dbReference type="ARBA" id="ARBA00022741"/>
    </source>
</evidence>
<dbReference type="OrthoDB" id="374045at2759"/>
<dbReference type="PANTHER" id="PTHR47788:SF1">
    <property type="entry name" value="A-ADDING TRNA NUCLEOTIDYLTRANSFERASE"/>
    <property type="match status" value="1"/>
</dbReference>
<proteinExistence type="predicted"/>
<dbReference type="Pfam" id="PF01368">
    <property type="entry name" value="DHH"/>
    <property type="match status" value="1"/>
</dbReference>
<evidence type="ECO:0000256" key="6">
    <source>
        <dbReference type="ARBA" id="ARBA00022842"/>
    </source>
</evidence>
<evidence type="ECO:0000256" key="4">
    <source>
        <dbReference type="ARBA" id="ARBA00022723"/>
    </source>
</evidence>
<reference evidence="9" key="2">
    <citation type="submission" date="2021-04" db="EMBL/GenBank/DDBJ databases">
        <authorList>
            <person name="Podell S."/>
        </authorList>
    </citation>
    <scope>NUCLEOTIDE SEQUENCE</scope>
    <source>
        <strain evidence="9">Hildebrandi</strain>
    </source>
</reference>
<organism evidence="9 10">
    <name type="scientific">Nitzschia inconspicua</name>
    <dbReference type="NCBI Taxonomy" id="303405"/>
    <lineage>
        <taxon>Eukaryota</taxon>
        <taxon>Sar</taxon>
        <taxon>Stramenopiles</taxon>
        <taxon>Ochrophyta</taxon>
        <taxon>Bacillariophyta</taxon>
        <taxon>Bacillariophyceae</taxon>
        <taxon>Bacillariophycidae</taxon>
        <taxon>Bacillariales</taxon>
        <taxon>Bacillariaceae</taxon>
        <taxon>Nitzschia</taxon>
    </lineage>
</organism>
<keyword evidence="3" id="KW-0808">Transferase</keyword>
<dbReference type="GO" id="GO:0008033">
    <property type="term" value="P:tRNA processing"/>
    <property type="evidence" value="ECO:0007669"/>
    <property type="project" value="UniProtKB-KW"/>
</dbReference>
<dbReference type="InterPro" id="IPR004097">
    <property type="entry name" value="DHHA2"/>
</dbReference>
<evidence type="ECO:0000313" key="10">
    <source>
        <dbReference type="Proteomes" id="UP000693970"/>
    </source>
</evidence>
<dbReference type="GO" id="GO:0046872">
    <property type="term" value="F:metal ion binding"/>
    <property type="evidence" value="ECO:0007669"/>
    <property type="project" value="UniProtKB-KW"/>
</dbReference>
<keyword evidence="2" id="KW-0819">tRNA processing</keyword>
<evidence type="ECO:0000256" key="1">
    <source>
        <dbReference type="ARBA" id="ARBA00001946"/>
    </source>
</evidence>
<dbReference type="Proteomes" id="UP000693970">
    <property type="component" value="Unassembled WGS sequence"/>
</dbReference>
<keyword evidence="6" id="KW-0460">Magnesium</keyword>
<feature type="domain" description="DHHA2" evidence="8">
    <location>
        <begin position="261"/>
        <end position="395"/>
    </location>
</feature>
<keyword evidence="10" id="KW-1185">Reference proteome</keyword>
<evidence type="ECO:0000256" key="2">
    <source>
        <dbReference type="ARBA" id="ARBA00022694"/>
    </source>
</evidence>
<protein>
    <submittedName>
        <fullName evidence="9">Inorganic diphosphatase</fullName>
    </submittedName>
</protein>
<dbReference type="InterPro" id="IPR001667">
    <property type="entry name" value="DDH_dom"/>
</dbReference>
<comment type="cofactor">
    <cofactor evidence="1">
        <name>Mg(2+)</name>
        <dbReference type="ChEBI" id="CHEBI:18420"/>
    </cofactor>
</comment>
<dbReference type="SMART" id="SM01131">
    <property type="entry name" value="DHHA2"/>
    <property type="match status" value="1"/>
</dbReference>
<comment type="caution">
    <text evidence="9">The sequence shown here is derived from an EMBL/GenBank/DDBJ whole genome shotgun (WGS) entry which is preliminary data.</text>
</comment>
<keyword evidence="3" id="KW-0548">Nucleotidyltransferase</keyword>
<dbReference type="GO" id="GO:0005737">
    <property type="term" value="C:cytoplasm"/>
    <property type="evidence" value="ECO:0007669"/>
    <property type="project" value="InterPro"/>
</dbReference>
<dbReference type="GO" id="GO:0016779">
    <property type="term" value="F:nucleotidyltransferase activity"/>
    <property type="evidence" value="ECO:0007669"/>
    <property type="project" value="UniProtKB-KW"/>
</dbReference>
<dbReference type="GO" id="GO:0003723">
    <property type="term" value="F:RNA binding"/>
    <property type="evidence" value="ECO:0007669"/>
    <property type="project" value="UniProtKB-KW"/>
</dbReference>
<name>A0A9K3PHX5_9STRA</name>
<dbReference type="InterPro" id="IPR052390">
    <property type="entry name" value="tRNA_nt/polyA_polymerase"/>
</dbReference>
<sequence>MPSRSSFMLEKFRSESQRRLNGLKTYTDDGKVERRNTKLEKDIFDNVDNAETLLIDLPPETFTISSQDVPAMKLFVPQIIEAAVFCGHVVTDLDSVAGSIGAAALYGGVAATASEINSETDFALKRFGCEIPRRIEELLAENPDAKVCLVDHQQTSQMNPAIPSKNVCGIIDHHALQNKTVVTDKPIYVDIRPWGSMSTIIGHSFLTQKKRPSKAIAGVLLCAILSDTLNLLSPTTTDWDKILVAVLADIAEIEDIDSLAVKQFQAKSRQLANLSAYSLVHGDQKTFSFHVEQGFQGDLGFAVIETTDDDVILKRVEELVVEMVACKKENSMDLLFLAVVNIVKLQSQLVLCGPAETSLAERAYGGNISAGGILMDLGNRVSRKSEFIPVLASTIQSGWNHSGVRWHGLESLKEEELGYLDIQQTDPYGQIHRLGSSLLLRSSSEFLKLEQ</sequence>
<dbReference type="GO" id="GO:0000166">
    <property type="term" value="F:nucleotide binding"/>
    <property type="evidence" value="ECO:0007669"/>
    <property type="project" value="UniProtKB-KW"/>
</dbReference>
<evidence type="ECO:0000256" key="3">
    <source>
        <dbReference type="ARBA" id="ARBA00022695"/>
    </source>
</evidence>
<dbReference type="GO" id="GO:0016462">
    <property type="term" value="F:pyrophosphatase activity"/>
    <property type="evidence" value="ECO:0007669"/>
    <property type="project" value="InterPro"/>
</dbReference>
<keyword evidence="7" id="KW-0694">RNA-binding</keyword>
<keyword evidence="5" id="KW-0547">Nucleotide-binding</keyword>
<evidence type="ECO:0000313" key="9">
    <source>
        <dbReference type="EMBL" id="KAG7347411.1"/>
    </source>
</evidence>
<accession>A0A9K3PHX5</accession>
<evidence type="ECO:0000256" key="7">
    <source>
        <dbReference type="ARBA" id="ARBA00022884"/>
    </source>
</evidence>
<keyword evidence="4" id="KW-0479">Metal-binding</keyword>
<dbReference type="AlphaFoldDB" id="A0A9K3PHX5"/>